<organism evidence="18 19">
    <name type="scientific">Bordetella petrii</name>
    <dbReference type="NCBI Taxonomy" id="94624"/>
    <lineage>
        <taxon>Bacteria</taxon>
        <taxon>Pseudomonadati</taxon>
        <taxon>Pseudomonadota</taxon>
        <taxon>Betaproteobacteria</taxon>
        <taxon>Burkholderiales</taxon>
        <taxon>Alcaligenaceae</taxon>
        <taxon>Bordetella</taxon>
    </lineage>
</organism>
<evidence type="ECO:0000256" key="5">
    <source>
        <dbReference type="ARBA" id="ARBA00022597"/>
    </source>
</evidence>
<keyword evidence="6" id="KW-0812">Transmembrane</keyword>
<dbReference type="InterPro" id="IPR054765">
    <property type="entry name" value="SLBB_dom"/>
</dbReference>
<evidence type="ECO:0000256" key="8">
    <source>
        <dbReference type="ARBA" id="ARBA00023047"/>
    </source>
</evidence>
<comment type="similarity">
    <text evidence="2">Belongs to the BexD/CtrA/VexA family.</text>
</comment>
<dbReference type="Gene3D" id="3.10.560.10">
    <property type="entry name" value="Outer membrane lipoprotein wza domain like"/>
    <property type="match status" value="2"/>
</dbReference>
<dbReference type="EMBL" id="JAUDJE010000001">
    <property type="protein sequence ID" value="MDM9557762.1"/>
    <property type="molecule type" value="Genomic_DNA"/>
</dbReference>
<evidence type="ECO:0000256" key="2">
    <source>
        <dbReference type="ARBA" id="ARBA00009450"/>
    </source>
</evidence>
<protein>
    <submittedName>
        <fullName evidence="18">Polysaccharide biosynthesis/export family protein</fullName>
    </submittedName>
</protein>
<evidence type="ECO:0000256" key="4">
    <source>
        <dbReference type="ARBA" id="ARBA00022452"/>
    </source>
</evidence>
<keyword evidence="9" id="KW-0406">Ion transport</keyword>
<dbReference type="Proteomes" id="UP001175604">
    <property type="component" value="Unassembled WGS sequence"/>
</dbReference>
<keyword evidence="4" id="KW-1134">Transmembrane beta strand</keyword>
<reference evidence="18" key="1">
    <citation type="submission" date="2023-06" db="EMBL/GenBank/DDBJ databases">
        <title>full genome analysis of Phenantherene degrader P3.</title>
        <authorList>
            <person name="Akbar A."/>
            <person name="Rahmeh R."/>
            <person name="Kishk M."/>
        </authorList>
    </citation>
    <scope>NUCLEOTIDE SEQUENCE</scope>
    <source>
        <strain evidence="18">P3</strain>
    </source>
</reference>
<keyword evidence="5" id="KW-0762">Sugar transport</keyword>
<evidence type="ECO:0000259" key="17">
    <source>
        <dbReference type="Pfam" id="PF22461"/>
    </source>
</evidence>
<keyword evidence="8" id="KW-0625">Polysaccharide transport</keyword>
<gene>
    <name evidence="18" type="ORF">QUC21_01925</name>
</gene>
<evidence type="ECO:0000256" key="9">
    <source>
        <dbReference type="ARBA" id="ARBA00023065"/>
    </source>
</evidence>
<evidence type="ECO:0000256" key="1">
    <source>
        <dbReference type="ARBA" id="ARBA00004571"/>
    </source>
</evidence>
<evidence type="ECO:0000256" key="10">
    <source>
        <dbReference type="ARBA" id="ARBA00023114"/>
    </source>
</evidence>
<dbReference type="InterPro" id="IPR019554">
    <property type="entry name" value="Soluble_ligand-bd"/>
</dbReference>
<dbReference type="PANTHER" id="PTHR33619">
    <property type="entry name" value="POLYSACCHARIDE EXPORT PROTEIN GFCE-RELATED"/>
    <property type="match status" value="1"/>
</dbReference>
<dbReference type="InterPro" id="IPR049712">
    <property type="entry name" value="Poly_export"/>
</dbReference>
<keyword evidence="12" id="KW-0564">Palmitate</keyword>
<feature type="domain" description="Soluble ligand binding" evidence="16">
    <location>
        <begin position="179"/>
        <end position="221"/>
    </location>
</feature>
<evidence type="ECO:0000313" key="19">
    <source>
        <dbReference type="Proteomes" id="UP001175604"/>
    </source>
</evidence>
<sequence>MISVAPNFDGRHFVGTLRRGLGSAALLLSLSGCGILSGAGPYSVSITNVDSDASYSLIDLSASTIGPYLIAGETPPTSATSDMPMPSIRLVPGDVMKITISDSAQEGAIFAPLASGGTSFSAVRVNSQGYINLPYAGKIKVRGLALDQVSDKIEQSLKGKAADPQVHVELVGDLSGSVLVAGAVKAPGRFSTLQGPLTLLDAINLAGGPIPEPHLTTVTVRTGKSVKSYNYKNILDGGNLPVQPHSEIIVERARKRFVAMGAVTEPGLHDLPSENPSLLETIGSIGGLKEAMADPTGVFIFRRGADPQTGEPKPLVFQLNMRNPESIFLAGQFLVHPDDAIYVTNAAVYEWQKIITPIVQSVMLGRRF</sequence>
<keyword evidence="3" id="KW-0813">Transport</keyword>
<keyword evidence="14" id="KW-0449">Lipoprotein</keyword>
<keyword evidence="7" id="KW-0732">Signal</keyword>
<evidence type="ECO:0000256" key="6">
    <source>
        <dbReference type="ARBA" id="ARBA00022692"/>
    </source>
</evidence>
<keyword evidence="11" id="KW-0472">Membrane</keyword>
<comment type="subcellular location">
    <subcellularLocation>
        <location evidence="1">Cell outer membrane</location>
        <topology evidence="1">Multi-pass membrane protein</topology>
    </subcellularLocation>
</comment>
<evidence type="ECO:0000256" key="14">
    <source>
        <dbReference type="ARBA" id="ARBA00023288"/>
    </source>
</evidence>
<evidence type="ECO:0000259" key="15">
    <source>
        <dbReference type="Pfam" id="PF02563"/>
    </source>
</evidence>
<comment type="caution">
    <text evidence="18">The sequence shown here is derived from an EMBL/GenBank/DDBJ whole genome shotgun (WGS) entry which is preliminary data.</text>
</comment>
<evidence type="ECO:0000256" key="3">
    <source>
        <dbReference type="ARBA" id="ARBA00022448"/>
    </source>
</evidence>
<dbReference type="Pfam" id="PF10531">
    <property type="entry name" value="SLBB"/>
    <property type="match status" value="1"/>
</dbReference>
<dbReference type="Pfam" id="PF02563">
    <property type="entry name" value="Poly_export"/>
    <property type="match status" value="1"/>
</dbReference>
<keyword evidence="13" id="KW-0998">Cell outer membrane</keyword>
<keyword evidence="19" id="KW-1185">Reference proteome</keyword>
<evidence type="ECO:0000256" key="13">
    <source>
        <dbReference type="ARBA" id="ARBA00023237"/>
    </source>
</evidence>
<dbReference type="InterPro" id="IPR003715">
    <property type="entry name" value="Poly_export_N"/>
</dbReference>
<dbReference type="Gene3D" id="3.30.1950.10">
    <property type="entry name" value="wza like domain"/>
    <property type="match status" value="1"/>
</dbReference>
<evidence type="ECO:0000259" key="16">
    <source>
        <dbReference type="Pfam" id="PF10531"/>
    </source>
</evidence>
<accession>A0ABT7VXU0</accession>
<evidence type="ECO:0000256" key="11">
    <source>
        <dbReference type="ARBA" id="ARBA00023136"/>
    </source>
</evidence>
<dbReference type="Pfam" id="PF22461">
    <property type="entry name" value="SLBB_2"/>
    <property type="match status" value="1"/>
</dbReference>
<evidence type="ECO:0000256" key="7">
    <source>
        <dbReference type="ARBA" id="ARBA00022729"/>
    </source>
</evidence>
<name>A0ABT7VXU0_9BORD</name>
<keyword evidence="10" id="KW-0626">Porin</keyword>
<proteinExistence type="inferred from homology"/>
<feature type="domain" description="Polysaccharide export protein N-terminal" evidence="15">
    <location>
        <begin position="86"/>
        <end position="170"/>
    </location>
</feature>
<evidence type="ECO:0000313" key="18">
    <source>
        <dbReference type="EMBL" id="MDM9557762.1"/>
    </source>
</evidence>
<dbReference type="PANTHER" id="PTHR33619:SF3">
    <property type="entry name" value="POLYSACCHARIDE EXPORT PROTEIN GFCE-RELATED"/>
    <property type="match status" value="1"/>
</dbReference>
<feature type="domain" description="SLBB" evidence="17">
    <location>
        <begin position="255"/>
        <end position="343"/>
    </location>
</feature>
<dbReference type="RefSeq" id="WP_289784213.1">
    <property type="nucleotide sequence ID" value="NZ_JAUDJE010000001.1"/>
</dbReference>
<evidence type="ECO:0000256" key="12">
    <source>
        <dbReference type="ARBA" id="ARBA00023139"/>
    </source>
</evidence>